<dbReference type="CDD" id="cd01852">
    <property type="entry name" value="AIG1"/>
    <property type="match status" value="1"/>
</dbReference>
<keyword evidence="2" id="KW-0547">Nucleotide-binding</keyword>
<evidence type="ECO:0000256" key="2">
    <source>
        <dbReference type="ARBA" id="ARBA00022741"/>
    </source>
</evidence>
<dbReference type="Proteomes" id="UP001059041">
    <property type="component" value="Linkage Group LG4"/>
</dbReference>
<dbReference type="Pfam" id="PF04548">
    <property type="entry name" value="AIG1"/>
    <property type="match status" value="1"/>
</dbReference>
<evidence type="ECO:0000313" key="5">
    <source>
        <dbReference type="EMBL" id="KAI7811173.1"/>
    </source>
</evidence>
<evidence type="ECO:0000259" key="4">
    <source>
        <dbReference type="PROSITE" id="PS51720"/>
    </source>
</evidence>
<dbReference type="FunFam" id="3.40.50.300:FF:000366">
    <property type="entry name" value="GTPase, IMAP family member 2"/>
    <property type="match status" value="1"/>
</dbReference>
<reference evidence="5" key="1">
    <citation type="submission" date="2021-02" db="EMBL/GenBank/DDBJ databases">
        <title>Comparative genomics reveals that relaxation of natural selection precedes convergent phenotypic evolution of cavefish.</title>
        <authorList>
            <person name="Peng Z."/>
        </authorList>
    </citation>
    <scope>NUCLEOTIDE SEQUENCE</scope>
    <source>
        <tissue evidence="5">Muscle</tissue>
    </source>
</reference>
<evidence type="ECO:0000256" key="3">
    <source>
        <dbReference type="ARBA" id="ARBA00023134"/>
    </source>
</evidence>
<dbReference type="SUPFAM" id="SSF52540">
    <property type="entry name" value="P-loop containing nucleoside triphosphate hydrolases"/>
    <property type="match status" value="1"/>
</dbReference>
<dbReference type="InterPro" id="IPR006703">
    <property type="entry name" value="G_AIG1"/>
</dbReference>
<dbReference type="GO" id="GO:0005525">
    <property type="term" value="F:GTP binding"/>
    <property type="evidence" value="ECO:0007669"/>
    <property type="project" value="UniProtKB-KW"/>
</dbReference>
<dbReference type="PANTHER" id="PTHR10903:SF188">
    <property type="entry name" value="GTPASE IMAP FAMILY MEMBER 2-LIKE-RELATED"/>
    <property type="match status" value="1"/>
</dbReference>
<keyword evidence="3" id="KW-0342">GTP-binding</keyword>
<dbReference type="AlphaFoldDB" id="A0A9W7WZV3"/>
<feature type="domain" description="AIG1-type G" evidence="4">
    <location>
        <begin position="11"/>
        <end position="211"/>
    </location>
</feature>
<sequence>MENKASTITEINDLRIVLLGKTGSGKSSTGNTILSRDTFQAKHALLPVTGSCQEEKVDLGGRIISVTDTPGLFDTSMTQEKLKSEIEKCVELSVPGPHVFLLVIRLDVKFTDEEKNAVKWIQENFGKDAEKYTIILFTHADVLNDETLEEYVQQSNDMKALINQYGSRYRSFNNNDRANQDQVRKLLNMIDEMVKGNGGMYYTNKMYEEAQRRIDRENFRQRVRQIGTTVLTAVGVATVGVAGVAVVAAGGGAAVAAVTRAAGSAEAAAGLKVLGEAAAAVVAKAAARL</sequence>
<dbReference type="PROSITE" id="PS51720">
    <property type="entry name" value="G_AIG1"/>
    <property type="match status" value="1"/>
</dbReference>
<protein>
    <submittedName>
        <fullName evidence="5">GTPase IMAP family member 4-like</fullName>
    </submittedName>
</protein>
<comment type="caution">
    <text evidence="5">The sequence shown here is derived from an EMBL/GenBank/DDBJ whole genome shotgun (WGS) entry which is preliminary data.</text>
</comment>
<gene>
    <name evidence="5" type="ORF">IRJ41_011270</name>
</gene>
<dbReference type="InterPro" id="IPR027417">
    <property type="entry name" value="P-loop_NTPase"/>
</dbReference>
<comment type="similarity">
    <text evidence="1">Belongs to the TRAFAC class TrmE-Era-EngA-EngB-Septin-like GTPase superfamily. AIG1/Toc34/Toc159-like paraseptin GTPase family. IAN subfamily.</text>
</comment>
<proteinExistence type="inferred from homology"/>
<keyword evidence="6" id="KW-1185">Reference proteome</keyword>
<dbReference type="EMBL" id="JAFHDT010000004">
    <property type="protein sequence ID" value="KAI7811173.1"/>
    <property type="molecule type" value="Genomic_DNA"/>
</dbReference>
<evidence type="ECO:0000256" key="1">
    <source>
        <dbReference type="ARBA" id="ARBA00008535"/>
    </source>
</evidence>
<dbReference type="InterPro" id="IPR045058">
    <property type="entry name" value="GIMA/IAN/Toc"/>
</dbReference>
<evidence type="ECO:0000313" key="6">
    <source>
        <dbReference type="Proteomes" id="UP001059041"/>
    </source>
</evidence>
<accession>A0A9W7WZV3</accession>
<organism evidence="5 6">
    <name type="scientific">Triplophysa rosa</name>
    <name type="common">Cave loach</name>
    <dbReference type="NCBI Taxonomy" id="992332"/>
    <lineage>
        <taxon>Eukaryota</taxon>
        <taxon>Metazoa</taxon>
        <taxon>Chordata</taxon>
        <taxon>Craniata</taxon>
        <taxon>Vertebrata</taxon>
        <taxon>Euteleostomi</taxon>
        <taxon>Actinopterygii</taxon>
        <taxon>Neopterygii</taxon>
        <taxon>Teleostei</taxon>
        <taxon>Ostariophysi</taxon>
        <taxon>Cypriniformes</taxon>
        <taxon>Nemacheilidae</taxon>
        <taxon>Triplophysa</taxon>
    </lineage>
</organism>
<dbReference type="Gene3D" id="3.40.50.300">
    <property type="entry name" value="P-loop containing nucleotide triphosphate hydrolases"/>
    <property type="match status" value="1"/>
</dbReference>
<dbReference type="PANTHER" id="PTHR10903">
    <property type="entry name" value="GTPASE, IMAP FAMILY MEMBER-RELATED"/>
    <property type="match status" value="1"/>
</dbReference>
<name>A0A9W7WZV3_TRIRA</name>